<feature type="domain" description="HTH merR-type" evidence="9">
    <location>
        <begin position="17"/>
        <end position="85"/>
    </location>
</feature>
<evidence type="ECO:0000256" key="1">
    <source>
        <dbReference type="ARBA" id="ARBA00022714"/>
    </source>
</evidence>
<dbReference type="RefSeq" id="WP_156229879.1">
    <property type="nucleotide sequence ID" value="NZ_CP046455.1"/>
</dbReference>
<dbReference type="Pfam" id="PF09278">
    <property type="entry name" value="MerR-DNA-bind"/>
    <property type="match status" value="1"/>
</dbReference>
<dbReference type="AlphaFoldDB" id="A0A6B8VQB1"/>
<dbReference type="NCBIfam" id="TIGR01950">
    <property type="entry name" value="SoxR"/>
    <property type="match status" value="1"/>
</dbReference>
<evidence type="ECO:0000256" key="2">
    <source>
        <dbReference type="ARBA" id="ARBA00022723"/>
    </source>
</evidence>
<reference evidence="10 11" key="1">
    <citation type="submission" date="2019-11" db="EMBL/GenBank/DDBJ databases">
        <title>Complete genome sequence of Corynebacterium kalinowskii 1959, a novel Corynebacterium species isolated from soil of a small paddock in Vilsendorf, Germany.</title>
        <authorList>
            <person name="Schaffert L."/>
            <person name="Ruwe M."/>
            <person name="Milse J."/>
            <person name="Hanuschka K."/>
            <person name="Ortseifen V."/>
            <person name="Droste J."/>
            <person name="Brandt D."/>
            <person name="Schlueter L."/>
            <person name="Kutter Y."/>
            <person name="Vinke S."/>
            <person name="Viehoefer P."/>
            <person name="Jacob L."/>
            <person name="Luebke N.-C."/>
            <person name="Schulte-Berndt E."/>
            <person name="Hain C."/>
            <person name="Linder M."/>
            <person name="Schmidt P."/>
            <person name="Wollenschlaeger L."/>
            <person name="Luttermann T."/>
            <person name="Thieme E."/>
            <person name="Hassa J."/>
            <person name="Haak M."/>
            <person name="Wittchen M."/>
            <person name="Mentz A."/>
            <person name="Persicke M."/>
            <person name="Busche T."/>
            <person name="Ruckert C."/>
        </authorList>
    </citation>
    <scope>NUCLEOTIDE SEQUENCE [LARGE SCALE GENOMIC DNA]</scope>
    <source>
        <strain evidence="10 11">2039</strain>
    </source>
</reference>
<dbReference type="GO" id="GO:0003677">
    <property type="term" value="F:DNA binding"/>
    <property type="evidence" value="ECO:0007669"/>
    <property type="project" value="UniProtKB-KW"/>
</dbReference>
<dbReference type="Pfam" id="PF00376">
    <property type="entry name" value="MerR"/>
    <property type="match status" value="1"/>
</dbReference>
<sequence length="174" mass="19356">MAELPQNSGFDGAAEELLGIGQVAERTGLAKSALHYYEEIGLIRSQRNVANQRRYPRYMLRRITLISVGRRLGISLADIGEALVRIPMDRLPGEADWQRASGEWRRILEQRRQAIEDLEDKLMGCIGCGCLSMTACELLNPADELAEAGPSAQRLKIAHQDDPVGEWGSPEVDR</sequence>
<dbReference type="Proteomes" id="UP000424462">
    <property type="component" value="Chromosome"/>
</dbReference>
<proteinExistence type="predicted"/>
<keyword evidence="5" id="KW-0805">Transcription regulation</keyword>
<dbReference type="GO" id="GO:0006979">
    <property type="term" value="P:response to oxidative stress"/>
    <property type="evidence" value="ECO:0007669"/>
    <property type="project" value="InterPro"/>
</dbReference>
<evidence type="ECO:0000256" key="5">
    <source>
        <dbReference type="ARBA" id="ARBA00023015"/>
    </source>
</evidence>
<evidence type="ECO:0000256" key="4">
    <source>
        <dbReference type="ARBA" id="ARBA00023014"/>
    </source>
</evidence>
<accession>A0A6B8VQB1</accession>
<dbReference type="SUPFAM" id="SSF46955">
    <property type="entry name" value="Putative DNA-binding domain"/>
    <property type="match status" value="1"/>
</dbReference>
<keyword evidence="4" id="KW-0411">Iron-sulfur</keyword>
<dbReference type="SMART" id="SM00422">
    <property type="entry name" value="HTH_MERR"/>
    <property type="match status" value="1"/>
</dbReference>
<keyword evidence="11" id="KW-1185">Reference proteome</keyword>
<keyword evidence="6" id="KW-0238">DNA-binding</keyword>
<dbReference type="PROSITE" id="PS50937">
    <property type="entry name" value="HTH_MERR_2"/>
    <property type="match status" value="1"/>
</dbReference>
<keyword evidence="2" id="KW-0479">Metal-binding</keyword>
<dbReference type="EMBL" id="CP046455">
    <property type="protein sequence ID" value="QGU06303.1"/>
    <property type="molecule type" value="Genomic_DNA"/>
</dbReference>
<evidence type="ECO:0000256" key="8">
    <source>
        <dbReference type="SAM" id="MobiDB-lite"/>
    </source>
</evidence>
<dbReference type="PANTHER" id="PTHR30204">
    <property type="entry name" value="REDOX-CYCLING DRUG-SENSING TRANSCRIPTIONAL ACTIVATOR SOXR"/>
    <property type="match status" value="1"/>
</dbReference>
<dbReference type="InterPro" id="IPR009061">
    <property type="entry name" value="DNA-bd_dom_put_sf"/>
</dbReference>
<feature type="region of interest" description="Disordered" evidence="8">
    <location>
        <begin position="153"/>
        <end position="174"/>
    </location>
</feature>
<keyword evidence="1" id="KW-0001">2Fe-2S</keyword>
<keyword evidence="7" id="KW-0804">Transcription</keyword>
<organism evidence="10 11">
    <name type="scientific">Corynebacterium occultum</name>
    <dbReference type="NCBI Taxonomy" id="2675219"/>
    <lineage>
        <taxon>Bacteria</taxon>
        <taxon>Bacillati</taxon>
        <taxon>Actinomycetota</taxon>
        <taxon>Actinomycetes</taxon>
        <taxon>Mycobacteriales</taxon>
        <taxon>Corynebacteriaceae</taxon>
        <taxon>Corynebacterium</taxon>
    </lineage>
</organism>
<evidence type="ECO:0000256" key="6">
    <source>
        <dbReference type="ARBA" id="ARBA00023125"/>
    </source>
</evidence>
<protein>
    <submittedName>
        <fullName evidence="10">Redox-sensitive transcriptional activator SoxR</fullName>
    </submittedName>
</protein>
<name>A0A6B8VQB1_9CORY</name>
<dbReference type="InterPro" id="IPR000551">
    <property type="entry name" value="MerR-type_HTH_dom"/>
</dbReference>
<dbReference type="InterPro" id="IPR010211">
    <property type="entry name" value="Redox-sen_tscrpt-act_SoxR"/>
</dbReference>
<dbReference type="PRINTS" id="PR00040">
    <property type="entry name" value="HTHMERR"/>
</dbReference>
<evidence type="ECO:0000313" key="11">
    <source>
        <dbReference type="Proteomes" id="UP000424462"/>
    </source>
</evidence>
<dbReference type="GO" id="GO:0003700">
    <property type="term" value="F:DNA-binding transcription factor activity"/>
    <property type="evidence" value="ECO:0007669"/>
    <property type="project" value="InterPro"/>
</dbReference>
<evidence type="ECO:0000256" key="7">
    <source>
        <dbReference type="ARBA" id="ARBA00023163"/>
    </source>
</evidence>
<evidence type="ECO:0000259" key="9">
    <source>
        <dbReference type="PROSITE" id="PS50937"/>
    </source>
</evidence>
<dbReference type="PROSITE" id="PS00552">
    <property type="entry name" value="HTH_MERR_1"/>
    <property type="match status" value="1"/>
</dbReference>
<dbReference type="InterPro" id="IPR015358">
    <property type="entry name" value="Tscrpt_reg_MerR_DNA-bd"/>
</dbReference>
<gene>
    <name evidence="10" type="primary">soxR</name>
    <name evidence="10" type="ORF">COCCU_01720</name>
</gene>
<evidence type="ECO:0000256" key="3">
    <source>
        <dbReference type="ARBA" id="ARBA00023004"/>
    </source>
</evidence>
<dbReference type="GO" id="GO:0046872">
    <property type="term" value="F:metal ion binding"/>
    <property type="evidence" value="ECO:0007669"/>
    <property type="project" value="UniProtKB-KW"/>
</dbReference>
<evidence type="ECO:0000313" key="10">
    <source>
        <dbReference type="EMBL" id="QGU06303.1"/>
    </source>
</evidence>
<dbReference type="GO" id="GO:0051537">
    <property type="term" value="F:2 iron, 2 sulfur cluster binding"/>
    <property type="evidence" value="ECO:0007669"/>
    <property type="project" value="UniProtKB-KW"/>
</dbReference>
<dbReference type="KEGG" id="cok:COCCU_01720"/>
<dbReference type="PANTHER" id="PTHR30204:SF0">
    <property type="entry name" value="REDOX-SENSITIVE TRANSCRIPTIONAL ACTIVATOR SOXR"/>
    <property type="match status" value="1"/>
</dbReference>
<keyword evidence="3" id="KW-0408">Iron</keyword>
<dbReference type="InterPro" id="IPR047057">
    <property type="entry name" value="MerR_fam"/>
</dbReference>
<dbReference type="Gene3D" id="1.10.1660.10">
    <property type="match status" value="1"/>
</dbReference>